<evidence type="ECO:0000259" key="1">
    <source>
        <dbReference type="Pfam" id="PF23500"/>
    </source>
</evidence>
<gene>
    <name evidence="2" type="ORF">Poly21_27000</name>
</gene>
<dbReference type="InterPro" id="IPR055557">
    <property type="entry name" value="DUF7133"/>
</dbReference>
<name>A0A5C6BTG1_9BACT</name>
<evidence type="ECO:0000313" key="2">
    <source>
        <dbReference type="EMBL" id="TWU15503.1"/>
    </source>
</evidence>
<dbReference type="Pfam" id="PF23500">
    <property type="entry name" value="DUF7133"/>
    <property type="match status" value="1"/>
</dbReference>
<dbReference type="AlphaFoldDB" id="A0A5C6BTG1"/>
<dbReference type="RefSeq" id="WP_146407368.1">
    <property type="nucleotide sequence ID" value="NZ_SJPU01000002.1"/>
</dbReference>
<sequence length="131" mass="14225">MQIEKVAGESVVKCPIVADWDNQGRLVVAESAGVTMPIVKHNQTKPHRLIRLVDSNGDGEFDKRIVAAEQLVFPEGVLFLGNDLLVSAPPLIWRLTDDGGDGVFTLVLSDTMSVRRSRGLERVGGGMRCGK</sequence>
<protein>
    <recommendedName>
        <fullName evidence="1">DUF7133 domain-containing protein</fullName>
    </recommendedName>
</protein>
<feature type="domain" description="DUF7133" evidence="1">
    <location>
        <begin position="2"/>
        <end position="103"/>
    </location>
</feature>
<evidence type="ECO:0000313" key="3">
    <source>
        <dbReference type="Proteomes" id="UP000319908"/>
    </source>
</evidence>
<dbReference type="OrthoDB" id="9770043at2"/>
<dbReference type="EMBL" id="SJPU01000002">
    <property type="protein sequence ID" value="TWU15503.1"/>
    <property type="molecule type" value="Genomic_DNA"/>
</dbReference>
<organism evidence="2 3">
    <name type="scientific">Allorhodopirellula heiligendammensis</name>
    <dbReference type="NCBI Taxonomy" id="2714739"/>
    <lineage>
        <taxon>Bacteria</taxon>
        <taxon>Pseudomonadati</taxon>
        <taxon>Planctomycetota</taxon>
        <taxon>Planctomycetia</taxon>
        <taxon>Pirellulales</taxon>
        <taxon>Pirellulaceae</taxon>
        <taxon>Allorhodopirellula</taxon>
    </lineage>
</organism>
<keyword evidence="3" id="KW-1185">Reference proteome</keyword>
<reference evidence="2 3" key="1">
    <citation type="journal article" date="2020" name="Antonie Van Leeuwenhoek">
        <title>Rhodopirellula heiligendammensis sp. nov., Rhodopirellula pilleata sp. nov., and Rhodopirellula solitaria sp. nov. isolated from natural or artificial marine surfaces in Northern Germany and California, USA, and emended description of the genus Rhodopirellula.</title>
        <authorList>
            <person name="Kallscheuer N."/>
            <person name="Wiegand S."/>
            <person name="Jogler M."/>
            <person name="Boedeker C."/>
            <person name="Peeters S.H."/>
            <person name="Rast P."/>
            <person name="Heuer A."/>
            <person name="Jetten M.S.M."/>
            <person name="Rohde M."/>
            <person name="Jogler C."/>
        </authorList>
    </citation>
    <scope>NUCLEOTIDE SEQUENCE [LARGE SCALE GENOMIC DNA]</scope>
    <source>
        <strain evidence="2 3">Poly21</strain>
    </source>
</reference>
<dbReference type="Proteomes" id="UP000319908">
    <property type="component" value="Unassembled WGS sequence"/>
</dbReference>
<accession>A0A5C6BTG1</accession>
<proteinExistence type="predicted"/>
<comment type="caution">
    <text evidence="2">The sequence shown here is derived from an EMBL/GenBank/DDBJ whole genome shotgun (WGS) entry which is preliminary data.</text>
</comment>